<organism evidence="5 6">
    <name type="scientific">Streptomyces racemochromogenes</name>
    <dbReference type="NCBI Taxonomy" id="67353"/>
    <lineage>
        <taxon>Bacteria</taxon>
        <taxon>Bacillati</taxon>
        <taxon>Actinomycetota</taxon>
        <taxon>Actinomycetes</taxon>
        <taxon>Kitasatosporales</taxon>
        <taxon>Streptomycetaceae</taxon>
        <taxon>Streptomyces</taxon>
    </lineage>
</organism>
<dbReference type="InterPro" id="IPR006665">
    <property type="entry name" value="OmpA-like"/>
</dbReference>
<dbReference type="CDD" id="cd07185">
    <property type="entry name" value="OmpA_C-like"/>
    <property type="match status" value="1"/>
</dbReference>
<feature type="compositionally biased region" description="Gly residues" evidence="2">
    <location>
        <begin position="211"/>
        <end position="222"/>
    </location>
</feature>
<keyword evidence="3" id="KW-0732">Signal</keyword>
<dbReference type="Pfam" id="PF00691">
    <property type="entry name" value="OmpA"/>
    <property type="match status" value="1"/>
</dbReference>
<dbReference type="PANTHER" id="PTHR30329">
    <property type="entry name" value="STATOR ELEMENT OF FLAGELLAR MOTOR COMPLEX"/>
    <property type="match status" value="1"/>
</dbReference>
<feature type="region of interest" description="Disordered" evidence="2">
    <location>
        <begin position="31"/>
        <end position="58"/>
    </location>
</feature>
<comment type="caution">
    <text evidence="5">The sequence shown here is derived from an EMBL/GenBank/DDBJ whole genome shotgun (WGS) entry which is preliminary data.</text>
</comment>
<dbReference type="PROSITE" id="PS51123">
    <property type="entry name" value="OMPA_2"/>
    <property type="match status" value="1"/>
</dbReference>
<proteinExistence type="predicted"/>
<accession>A0ABW7P6I7</accession>
<evidence type="ECO:0000256" key="3">
    <source>
        <dbReference type="SAM" id="SignalP"/>
    </source>
</evidence>
<sequence length="222" mass="23481">MTKRRHRVSAATAVVGLVIAGTHLLGATSAYADDPKPSVPPGTEPSPAAPVPIDSNAPGLKIPQGGTLAPVKVLDIAEVVEDLGGEQRRQETNQNVMMALQSEVLFPENSAVFNAQAAARIQAIAQEINTQKATRIRVFGFTDDQGSYEHGKELSKQRADAVQAELAKTVTNPGVTYDVRGYSEDYPIADNSTEEGRKKNRRVEITFPRGATGGTGGTGTTG</sequence>
<dbReference type="InterPro" id="IPR050330">
    <property type="entry name" value="Bact_OuterMem_StrucFunc"/>
</dbReference>
<reference evidence="5 6" key="1">
    <citation type="submission" date="2024-03" db="EMBL/GenBank/DDBJ databases">
        <title>Whole genome sequencing of Streptomyces racemochromogenes, to identify antimicrobial biosynthetic gene clusters.</title>
        <authorList>
            <person name="Suryawanshi P."/>
            <person name="Krishnaraj P.U."/>
            <person name="Arun Y.P."/>
            <person name="Suryawanshi M.P."/>
            <person name="Rakshit O."/>
        </authorList>
    </citation>
    <scope>NUCLEOTIDE SEQUENCE [LARGE SCALE GENOMIC DNA]</scope>
    <source>
        <strain evidence="5 6">AUDT626</strain>
    </source>
</reference>
<evidence type="ECO:0000256" key="1">
    <source>
        <dbReference type="PROSITE-ProRule" id="PRU00473"/>
    </source>
</evidence>
<name>A0ABW7P6I7_9ACTN</name>
<feature type="signal peptide" evidence="3">
    <location>
        <begin position="1"/>
        <end position="32"/>
    </location>
</feature>
<dbReference type="Gene3D" id="3.30.1330.60">
    <property type="entry name" value="OmpA-like domain"/>
    <property type="match status" value="1"/>
</dbReference>
<dbReference type="EMBL" id="JBBDHD010000002">
    <property type="protein sequence ID" value="MFH7593716.1"/>
    <property type="molecule type" value="Genomic_DNA"/>
</dbReference>
<evidence type="ECO:0000313" key="6">
    <source>
        <dbReference type="Proteomes" id="UP001610631"/>
    </source>
</evidence>
<feature type="domain" description="OmpA-like" evidence="4">
    <location>
        <begin position="93"/>
        <end position="211"/>
    </location>
</feature>
<protein>
    <submittedName>
        <fullName evidence="5">OmpA family protein</fullName>
    </submittedName>
</protein>
<feature type="chain" id="PRO_5045459571" evidence="3">
    <location>
        <begin position="33"/>
        <end position="222"/>
    </location>
</feature>
<feature type="region of interest" description="Disordered" evidence="2">
    <location>
        <begin position="185"/>
        <end position="222"/>
    </location>
</feature>
<dbReference type="SUPFAM" id="SSF103088">
    <property type="entry name" value="OmpA-like"/>
    <property type="match status" value="1"/>
</dbReference>
<dbReference type="Proteomes" id="UP001610631">
    <property type="component" value="Unassembled WGS sequence"/>
</dbReference>
<evidence type="ECO:0000313" key="5">
    <source>
        <dbReference type="EMBL" id="MFH7593716.1"/>
    </source>
</evidence>
<evidence type="ECO:0000256" key="2">
    <source>
        <dbReference type="SAM" id="MobiDB-lite"/>
    </source>
</evidence>
<dbReference type="InterPro" id="IPR036737">
    <property type="entry name" value="OmpA-like_sf"/>
</dbReference>
<keyword evidence="6" id="KW-1185">Reference proteome</keyword>
<keyword evidence="1" id="KW-0472">Membrane</keyword>
<dbReference type="PANTHER" id="PTHR30329:SF21">
    <property type="entry name" value="LIPOPROTEIN YIAD-RELATED"/>
    <property type="match status" value="1"/>
</dbReference>
<dbReference type="RefSeq" id="WP_395507680.1">
    <property type="nucleotide sequence ID" value="NZ_JBBDHD010000002.1"/>
</dbReference>
<feature type="compositionally biased region" description="Pro residues" evidence="2">
    <location>
        <begin position="37"/>
        <end position="50"/>
    </location>
</feature>
<evidence type="ECO:0000259" key="4">
    <source>
        <dbReference type="PROSITE" id="PS51123"/>
    </source>
</evidence>
<gene>
    <name evidence="5" type="ORF">WDV06_01245</name>
</gene>